<name>A0A6A6VGY0_9PLEO</name>
<feature type="transmembrane region" description="Helical" evidence="1">
    <location>
        <begin position="261"/>
        <end position="280"/>
    </location>
</feature>
<feature type="transmembrane region" description="Helical" evidence="1">
    <location>
        <begin position="46"/>
        <end position="69"/>
    </location>
</feature>
<feature type="transmembrane region" description="Helical" evidence="1">
    <location>
        <begin position="215"/>
        <end position="241"/>
    </location>
</feature>
<feature type="transmembrane region" description="Helical" evidence="1">
    <location>
        <begin position="146"/>
        <end position="164"/>
    </location>
</feature>
<dbReference type="Proteomes" id="UP000799440">
    <property type="component" value="Unassembled WGS sequence"/>
</dbReference>
<reference evidence="2" key="1">
    <citation type="journal article" date="2020" name="Stud. Mycol.">
        <title>101 Dothideomycetes genomes: a test case for predicting lifestyles and emergence of pathogens.</title>
        <authorList>
            <person name="Haridas S."/>
            <person name="Albert R."/>
            <person name="Binder M."/>
            <person name="Bloem J."/>
            <person name="Labutti K."/>
            <person name="Salamov A."/>
            <person name="Andreopoulos B."/>
            <person name="Baker S."/>
            <person name="Barry K."/>
            <person name="Bills G."/>
            <person name="Bluhm B."/>
            <person name="Cannon C."/>
            <person name="Castanera R."/>
            <person name="Culley D."/>
            <person name="Daum C."/>
            <person name="Ezra D."/>
            <person name="Gonzalez J."/>
            <person name="Henrissat B."/>
            <person name="Kuo A."/>
            <person name="Liang C."/>
            <person name="Lipzen A."/>
            <person name="Lutzoni F."/>
            <person name="Magnuson J."/>
            <person name="Mondo S."/>
            <person name="Nolan M."/>
            <person name="Ohm R."/>
            <person name="Pangilinan J."/>
            <person name="Park H.-J."/>
            <person name="Ramirez L."/>
            <person name="Alfaro M."/>
            <person name="Sun H."/>
            <person name="Tritt A."/>
            <person name="Yoshinaga Y."/>
            <person name="Zwiers L.-H."/>
            <person name="Turgeon B."/>
            <person name="Goodwin S."/>
            <person name="Spatafora J."/>
            <person name="Crous P."/>
            <person name="Grigoriev I."/>
        </authorList>
    </citation>
    <scope>NUCLEOTIDE SEQUENCE</scope>
    <source>
        <strain evidence="2">CBS 119925</strain>
    </source>
</reference>
<protein>
    <submittedName>
        <fullName evidence="2">Uncharacterized protein</fullName>
    </submittedName>
</protein>
<evidence type="ECO:0000313" key="3">
    <source>
        <dbReference type="Proteomes" id="UP000799440"/>
    </source>
</evidence>
<evidence type="ECO:0000256" key="1">
    <source>
        <dbReference type="SAM" id="Phobius"/>
    </source>
</evidence>
<dbReference type="AlphaFoldDB" id="A0A6A6VGY0"/>
<evidence type="ECO:0000313" key="2">
    <source>
        <dbReference type="EMBL" id="KAF2749868.1"/>
    </source>
</evidence>
<gene>
    <name evidence="2" type="ORF">M011DRAFT_465528</name>
</gene>
<keyword evidence="1" id="KW-0812">Transmembrane</keyword>
<dbReference type="OrthoDB" id="2896006at2759"/>
<feature type="transmembrane region" description="Helical" evidence="1">
    <location>
        <begin position="170"/>
        <end position="194"/>
    </location>
</feature>
<accession>A0A6A6VGY0</accession>
<sequence length="390" mass="42248">MTLLFHAVRRGIQHVSASSLESGLAKRDATTDAAMMAGAVGSLPPAYGLPLILGFILFVVVVCALDYTLYNVVATLAMVESPTAAVTVTAASDEGLDEAKQGLLDEDNITVTLVNEKPVTSSIRGTIRHLRGQAGRFAPWRGYKAYMLYNLAFNVIGNIMLVALPQNAFVMVVVTALSGALVSHLHANWAHKVVSMPNTKSWRQRLLPRENWKNIALPAAVAACADYVAIIVAGATVYLIGLFDVLPKVGDSRSKELAFSAIIPRAVCVVAVFAACMLFISLPAHVTLVRVEASLLPDSDETVVPFDRTFAGKVVPRLLGGTGCVGFVDAWRSFNWEARRRLVKLYAKATAIVSLVMFVFAFVFLLMTVLIFAAENERHARESESFRNGH</sequence>
<proteinExistence type="predicted"/>
<feature type="transmembrane region" description="Helical" evidence="1">
    <location>
        <begin position="349"/>
        <end position="374"/>
    </location>
</feature>
<organism evidence="2 3">
    <name type="scientific">Sporormia fimetaria CBS 119925</name>
    <dbReference type="NCBI Taxonomy" id="1340428"/>
    <lineage>
        <taxon>Eukaryota</taxon>
        <taxon>Fungi</taxon>
        <taxon>Dikarya</taxon>
        <taxon>Ascomycota</taxon>
        <taxon>Pezizomycotina</taxon>
        <taxon>Dothideomycetes</taxon>
        <taxon>Pleosporomycetidae</taxon>
        <taxon>Pleosporales</taxon>
        <taxon>Sporormiaceae</taxon>
        <taxon>Sporormia</taxon>
    </lineage>
</organism>
<keyword evidence="1" id="KW-0472">Membrane</keyword>
<keyword evidence="1" id="KW-1133">Transmembrane helix</keyword>
<keyword evidence="3" id="KW-1185">Reference proteome</keyword>
<dbReference type="EMBL" id="MU006565">
    <property type="protein sequence ID" value="KAF2749868.1"/>
    <property type="molecule type" value="Genomic_DNA"/>
</dbReference>